<keyword evidence="5 6" id="KW-0472">Membrane</keyword>
<dbReference type="CDD" id="cd06579">
    <property type="entry name" value="TM_PBP1_transp_AraH_like"/>
    <property type="match status" value="1"/>
</dbReference>
<dbReference type="STRING" id="1184251.TCELL_1005"/>
<dbReference type="OrthoDB" id="372203at2157"/>
<evidence type="ECO:0000256" key="5">
    <source>
        <dbReference type="ARBA" id="ARBA00023136"/>
    </source>
</evidence>
<dbReference type="AlphaFoldDB" id="I3TF90"/>
<feature type="transmembrane region" description="Helical" evidence="6">
    <location>
        <begin position="95"/>
        <end position="117"/>
    </location>
</feature>
<dbReference type="GeneID" id="13013324"/>
<dbReference type="InterPro" id="IPR001851">
    <property type="entry name" value="ABC_transp_permease"/>
</dbReference>
<evidence type="ECO:0000256" key="4">
    <source>
        <dbReference type="ARBA" id="ARBA00022989"/>
    </source>
</evidence>
<evidence type="ECO:0000313" key="7">
    <source>
        <dbReference type="EMBL" id="AFK51428.1"/>
    </source>
</evidence>
<feature type="transmembrane region" description="Helical" evidence="6">
    <location>
        <begin position="24"/>
        <end position="45"/>
    </location>
</feature>
<dbReference type="Proteomes" id="UP000005270">
    <property type="component" value="Chromosome"/>
</dbReference>
<keyword evidence="2" id="KW-1003">Cell membrane</keyword>
<dbReference type="GO" id="GO:0022857">
    <property type="term" value="F:transmembrane transporter activity"/>
    <property type="evidence" value="ECO:0007669"/>
    <property type="project" value="InterPro"/>
</dbReference>
<keyword evidence="4 6" id="KW-1133">Transmembrane helix</keyword>
<protein>
    <submittedName>
        <fullName evidence="7">ABC-type sugar transport system, permease component</fullName>
    </submittedName>
</protein>
<dbReference type="GO" id="GO:0005886">
    <property type="term" value="C:plasma membrane"/>
    <property type="evidence" value="ECO:0007669"/>
    <property type="project" value="UniProtKB-SubCell"/>
</dbReference>
<proteinExistence type="predicted"/>
<dbReference type="InParanoid" id="I3TF90"/>
<evidence type="ECO:0000256" key="2">
    <source>
        <dbReference type="ARBA" id="ARBA00022475"/>
    </source>
</evidence>
<evidence type="ECO:0000313" key="8">
    <source>
        <dbReference type="Proteomes" id="UP000005270"/>
    </source>
</evidence>
<dbReference type="PANTHER" id="PTHR32196:SF72">
    <property type="entry name" value="RIBOSE IMPORT PERMEASE PROTEIN RBSC"/>
    <property type="match status" value="1"/>
</dbReference>
<gene>
    <name evidence="7" type="ordered locus">TCELL_1005</name>
</gene>
<dbReference type="HOGENOM" id="CLU_028880_4_0_2"/>
<accession>I3TF90</accession>
<dbReference type="eggNOG" id="arCOG00263">
    <property type="taxonomic scope" value="Archaea"/>
</dbReference>
<evidence type="ECO:0000256" key="6">
    <source>
        <dbReference type="SAM" id="Phobius"/>
    </source>
</evidence>
<dbReference type="PANTHER" id="PTHR32196">
    <property type="entry name" value="ABC TRANSPORTER PERMEASE PROTEIN YPHD-RELATED-RELATED"/>
    <property type="match status" value="1"/>
</dbReference>
<feature type="transmembrane region" description="Helical" evidence="6">
    <location>
        <begin position="129"/>
        <end position="156"/>
    </location>
</feature>
<dbReference type="KEGG" id="thg:TCELL_1005"/>
<keyword evidence="7" id="KW-0762">Sugar transport</keyword>
<comment type="subcellular location">
    <subcellularLocation>
        <location evidence="1">Cell membrane</location>
        <topology evidence="1">Multi-pass membrane protein</topology>
    </subcellularLocation>
</comment>
<feature type="transmembrane region" description="Helical" evidence="6">
    <location>
        <begin position="57"/>
        <end position="75"/>
    </location>
</feature>
<reference evidence="7 8" key="1">
    <citation type="journal article" date="2012" name="J. Bacteriol.">
        <title>Complete genome sequence of the hyperthermophilic cellulolytic Crenarchaeon 'Thermogladius cellulolyticus' 1633.</title>
        <authorList>
            <person name="Mardanov A.V."/>
            <person name="Kochetkova T.V."/>
            <person name="Beletsky A.V."/>
            <person name="Bonch-Osmolovskaya E.A."/>
            <person name="Ravin N.V."/>
            <person name="Skryabin K.G."/>
        </authorList>
    </citation>
    <scope>NUCLEOTIDE SEQUENCE [LARGE SCALE GENOMIC DNA]</scope>
    <source>
        <strain evidence="8">DSM 22663 / VKM B-2946 / 1633</strain>
    </source>
</reference>
<keyword evidence="8" id="KW-1185">Reference proteome</keyword>
<name>I3TF90_THEC1</name>
<feature type="transmembrane region" description="Helical" evidence="6">
    <location>
        <begin position="168"/>
        <end position="186"/>
    </location>
</feature>
<sequence length="321" mass="33487">MGLKGTSLSALVRKFLSLEESKPLVALLVLYLASAVISPYFLTVYNQKILLLQASPLVMLALGESMIIMMGSIDLSPGSTMALAGLIAALASNVYGFPLVLSALIGVGVGALIGLVNGLAVTKAKIPSFVATLASMVAARGLVLLVTGGTSIYGLVGYEWLTDETAGLANMVWLFIAFTALTYFILKKTTLGLKVYAIGGNEEAVRYSGLNADNVKIAVFTIAGSFYAIAGLMMDARLQAAYPWTGYGSELDAIAASVLGGIQLTGGVGSPVGSFIGAYILTLISNILILLGVNPYLQWVVKGFILGVAALTLTRGLRYVK</sequence>
<keyword evidence="3 6" id="KW-0812">Transmembrane</keyword>
<feature type="transmembrane region" description="Helical" evidence="6">
    <location>
        <begin position="272"/>
        <end position="293"/>
    </location>
</feature>
<dbReference type="Pfam" id="PF02653">
    <property type="entry name" value="BPD_transp_2"/>
    <property type="match status" value="1"/>
</dbReference>
<evidence type="ECO:0000256" key="1">
    <source>
        <dbReference type="ARBA" id="ARBA00004651"/>
    </source>
</evidence>
<keyword evidence="7" id="KW-0813">Transport</keyword>
<dbReference type="RefSeq" id="WP_014737678.1">
    <property type="nucleotide sequence ID" value="NC_017954.1"/>
</dbReference>
<evidence type="ECO:0000256" key="3">
    <source>
        <dbReference type="ARBA" id="ARBA00022692"/>
    </source>
</evidence>
<organism evidence="7 8">
    <name type="scientific">Thermogladius calderae (strain DSM 22663 / VKM B-2946 / 1633)</name>
    <dbReference type="NCBI Taxonomy" id="1184251"/>
    <lineage>
        <taxon>Archaea</taxon>
        <taxon>Thermoproteota</taxon>
        <taxon>Thermoprotei</taxon>
        <taxon>Desulfurococcales</taxon>
        <taxon>Desulfurococcaceae</taxon>
        <taxon>Thermogladius</taxon>
    </lineage>
</organism>
<dbReference type="EMBL" id="CP003531">
    <property type="protein sequence ID" value="AFK51428.1"/>
    <property type="molecule type" value="Genomic_DNA"/>
</dbReference>